<sequence>MSKAFVKTQHSNDRCNYSDDNDNSAAMYIVRRVSAATLAPGLNHQPPGISPTRNLFTRDRFACYERKVDERWTAEGTDT</sequence>
<evidence type="ECO:0000313" key="2">
    <source>
        <dbReference type="Proteomes" id="UP000092460"/>
    </source>
</evidence>
<dbReference type="VEuPathDB" id="VectorBase:GPPI011292"/>
<reference evidence="1" key="2">
    <citation type="submission" date="2020-05" db="UniProtKB">
        <authorList>
            <consortium name="EnsemblMetazoa"/>
        </authorList>
    </citation>
    <scope>IDENTIFICATION</scope>
    <source>
        <strain evidence="1">IAEA</strain>
    </source>
</reference>
<evidence type="ECO:0000313" key="1">
    <source>
        <dbReference type="EnsemblMetazoa" id="GPPI011292-PA"/>
    </source>
</evidence>
<dbReference type="AlphaFoldDB" id="A0A1B0AWP5"/>
<proteinExistence type="predicted"/>
<keyword evidence="2" id="KW-1185">Reference proteome</keyword>
<name>A0A1B0AWP5_9MUSC</name>
<dbReference type="Proteomes" id="UP000092460">
    <property type="component" value="Unassembled WGS sequence"/>
</dbReference>
<organism evidence="1 2">
    <name type="scientific">Glossina palpalis gambiensis</name>
    <dbReference type="NCBI Taxonomy" id="67801"/>
    <lineage>
        <taxon>Eukaryota</taxon>
        <taxon>Metazoa</taxon>
        <taxon>Ecdysozoa</taxon>
        <taxon>Arthropoda</taxon>
        <taxon>Hexapoda</taxon>
        <taxon>Insecta</taxon>
        <taxon>Pterygota</taxon>
        <taxon>Neoptera</taxon>
        <taxon>Endopterygota</taxon>
        <taxon>Diptera</taxon>
        <taxon>Brachycera</taxon>
        <taxon>Muscomorpha</taxon>
        <taxon>Hippoboscoidea</taxon>
        <taxon>Glossinidae</taxon>
        <taxon>Glossina</taxon>
    </lineage>
</organism>
<protein>
    <submittedName>
        <fullName evidence="1">Uncharacterized protein</fullName>
    </submittedName>
</protein>
<accession>A0A1B0AWP5</accession>
<dbReference type="EMBL" id="JXJN01004879">
    <property type="status" value="NOT_ANNOTATED_CDS"/>
    <property type="molecule type" value="Genomic_DNA"/>
</dbReference>
<reference evidence="2" key="1">
    <citation type="submission" date="2015-01" db="EMBL/GenBank/DDBJ databases">
        <authorList>
            <person name="Aksoy S."/>
            <person name="Warren W."/>
            <person name="Wilson R.K."/>
        </authorList>
    </citation>
    <scope>NUCLEOTIDE SEQUENCE [LARGE SCALE GENOMIC DNA]</scope>
    <source>
        <strain evidence="2">IAEA</strain>
    </source>
</reference>
<dbReference type="EnsemblMetazoa" id="GPPI011292-RA">
    <property type="protein sequence ID" value="GPPI011292-PA"/>
    <property type="gene ID" value="GPPI011292"/>
</dbReference>